<name>A0ACC0NNU9_RHOML</name>
<reference evidence="1" key="1">
    <citation type="submission" date="2022-02" db="EMBL/GenBank/DDBJ databases">
        <title>Plant Genome Project.</title>
        <authorList>
            <person name="Zhang R.-G."/>
        </authorList>
    </citation>
    <scope>NUCLEOTIDE SEQUENCE</scope>
    <source>
        <strain evidence="1">AT1</strain>
    </source>
</reference>
<gene>
    <name evidence="1" type="ORF">RHMOL_Rhmol05G0112400</name>
</gene>
<proteinExistence type="predicted"/>
<comment type="caution">
    <text evidence="1">The sequence shown here is derived from an EMBL/GenBank/DDBJ whole genome shotgun (WGS) entry which is preliminary data.</text>
</comment>
<accession>A0ACC0NNU9</accession>
<keyword evidence="2" id="KW-1185">Reference proteome</keyword>
<sequence>MIVPYMGTFKWIKSLNLTLVDNWRPWFIDRQVAGYTMKYANHGYRLTFATVKVRQNYICALLL</sequence>
<evidence type="ECO:0000313" key="1">
    <source>
        <dbReference type="EMBL" id="KAI8554624.1"/>
    </source>
</evidence>
<protein>
    <submittedName>
        <fullName evidence="1">Uncharacterized protein</fullName>
    </submittedName>
</protein>
<evidence type="ECO:0000313" key="2">
    <source>
        <dbReference type="Proteomes" id="UP001062846"/>
    </source>
</evidence>
<dbReference type="EMBL" id="CM046392">
    <property type="protein sequence ID" value="KAI8554624.1"/>
    <property type="molecule type" value="Genomic_DNA"/>
</dbReference>
<organism evidence="1 2">
    <name type="scientific">Rhododendron molle</name>
    <name type="common">Chinese azalea</name>
    <name type="synonym">Azalea mollis</name>
    <dbReference type="NCBI Taxonomy" id="49168"/>
    <lineage>
        <taxon>Eukaryota</taxon>
        <taxon>Viridiplantae</taxon>
        <taxon>Streptophyta</taxon>
        <taxon>Embryophyta</taxon>
        <taxon>Tracheophyta</taxon>
        <taxon>Spermatophyta</taxon>
        <taxon>Magnoliopsida</taxon>
        <taxon>eudicotyledons</taxon>
        <taxon>Gunneridae</taxon>
        <taxon>Pentapetalae</taxon>
        <taxon>asterids</taxon>
        <taxon>Ericales</taxon>
        <taxon>Ericaceae</taxon>
        <taxon>Ericoideae</taxon>
        <taxon>Rhodoreae</taxon>
        <taxon>Rhododendron</taxon>
    </lineage>
</organism>
<dbReference type="Proteomes" id="UP001062846">
    <property type="component" value="Chromosome 5"/>
</dbReference>